<keyword evidence="2" id="KW-1185">Reference proteome</keyword>
<dbReference type="RefSeq" id="WP_085937766.1">
    <property type="nucleotide sequence ID" value="NZ_FUWJ01000015.1"/>
</dbReference>
<name>A0A1T4TCK9_9HYPH</name>
<gene>
    <name evidence="1" type="ORF">SAMN02745126_06026</name>
</gene>
<dbReference type="EMBL" id="FUWJ01000015">
    <property type="protein sequence ID" value="SKA38234.1"/>
    <property type="molecule type" value="Genomic_DNA"/>
</dbReference>
<evidence type="ECO:0000313" key="2">
    <source>
        <dbReference type="Proteomes" id="UP000190092"/>
    </source>
</evidence>
<dbReference type="Proteomes" id="UP000190092">
    <property type="component" value="Unassembled WGS sequence"/>
</dbReference>
<reference evidence="2" key="1">
    <citation type="submission" date="2017-02" db="EMBL/GenBank/DDBJ databases">
        <authorList>
            <person name="Varghese N."/>
            <person name="Submissions S."/>
        </authorList>
    </citation>
    <scope>NUCLEOTIDE SEQUENCE [LARGE SCALE GENOMIC DNA]</scope>
    <source>
        <strain evidence="2">ATCC 27094</strain>
    </source>
</reference>
<dbReference type="AlphaFoldDB" id="A0A1T4TCK9"/>
<protein>
    <submittedName>
        <fullName evidence="1">Uncharacterized protein</fullName>
    </submittedName>
</protein>
<evidence type="ECO:0000313" key="1">
    <source>
        <dbReference type="EMBL" id="SKA38234.1"/>
    </source>
</evidence>
<dbReference type="OrthoDB" id="8253774at2"/>
<sequence length="238" mass="27314">MRYPKDFFELQLRFARRVAAIGGIAFERAILDYTNIYVRLGIGRGFDAGHPVWLDYVEGLRRGGDATDWTYRFYLRRPESEPPGTVARFGCFSYAVDQDGRVRLHFENRDTEPCSPLSAARVDIRREELRALLAHVEQTRPDVQQVSGVSWLYNLPAYRRLFPETYLASARIAGGRLRNMPLWGQFLDRHGTVRPAAAQTLHERLSRQTDLRDLAACFPLQPLAVTAPISDFRRFLGL</sequence>
<accession>A0A1T4TCK9</accession>
<proteinExistence type="predicted"/>
<organism evidence="1 2">
    <name type="scientific">Enhydrobacter aerosaccus</name>
    <dbReference type="NCBI Taxonomy" id="225324"/>
    <lineage>
        <taxon>Bacteria</taxon>
        <taxon>Pseudomonadati</taxon>
        <taxon>Pseudomonadota</taxon>
        <taxon>Alphaproteobacteria</taxon>
        <taxon>Hyphomicrobiales</taxon>
        <taxon>Enhydrobacter</taxon>
    </lineage>
</organism>